<reference evidence="4" key="1">
    <citation type="submission" date="2015-05" db="EMBL/GenBank/DDBJ databases">
        <authorList>
            <person name="Collingro A."/>
        </authorList>
    </citation>
    <scope>NUCLEOTIDE SEQUENCE [LARGE SCALE GENOMIC DNA]</scope>
    <source>
        <strain evidence="4">Ps</strain>
    </source>
</reference>
<accession>A0A0G7ZNJ8</accession>
<proteinExistence type="predicted"/>
<dbReference type="CDD" id="cd02440">
    <property type="entry name" value="AdoMet_MTases"/>
    <property type="match status" value="1"/>
</dbReference>
<dbReference type="EMBL" id="CWGI01000001">
    <property type="protein sequence ID" value="CRX37331.1"/>
    <property type="molecule type" value="Genomic_DNA"/>
</dbReference>
<dbReference type="InterPro" id="IPR004398">
    <property type="entry name" value="RNA_MeTrfase_RsmD"/>
</dbReference>
<dbReference type="Pfam" id="PF03602">
    <property type="entry name" value="Cons_hypoth95"/>
    <property type="match status" value="1"/>
</dbReference>
<evidence type="ECO:0000256" key="1">
    <source>
        <dbReference type="ARBA" id="ARBA00022603"/>
    </source>
</evidence>
<dbReference type="PANTHER" id="PTHR43542">
    <property type="entry name" value="METHYLTRANSFERASE"/>
    <property type="match status" value="1"/>
</dbReference>
<protein>
    <submittedName>
        <fullName evidence="3">| rsmD / Ribosomal RNA small subunit methyltransferase D |:211308 Forward</fullName>
    </submittedName>
</protein>
<evidence type="ECO:0000256" key="2">
    <source>
        <dbReference type="ARBA" id="ARBA00022679"/>
    </source>
</evidence>
<dbReference type="PANTHER" id="PTHR43542:SF1">
    <property type="entry name" value="METHYLTRANSFERASE"/>
    <property type="match status" value="1"/>
</dbReference>
<evidence type="ECO:0000313" key="3">
    <source>
        <dbReference type="EMBL" id="CRX37331.1"/>
    </source>
</evidence>
<keyword evidence="4" id="KW-1185">Reference proteome</keyword>
<gene>
    <name evidence="3" type="ORF">HEPPS_05620</name>
</gene>
<dbReference type="PIRSF" id="PIRSF004553">
    <property type="entry name" value="CHP00095"/>
    <property type="match status" value="1"/>
</dbReference>
<keyword evidence="2 3" id="KW-0808">Transferase</keyword>
<name>A0A0G7ZNJ8_9MOLU</name>
<dbReference type="SUPFAM" id="SSF53335">
    <property type="entry name" value="S-adenosyl-L-methionine-dependent methyltransferases"/>
    <property type="match status" value="1"/>
</dbReference>
<dbReference type="InterPro" id="IPR029063">
    <property type="entry name" value="SAM-dependent_MTases_sf"/>
</dbReference>
<organism evidence="3 4">
    <name type="scientific">Candidatus Hepatoplasma crinochetorum</name>
    <dbReference type="NCBI Taxonomy" id="295596"/>
    <lineage>
        <taxon>Bacteria</taxon>
        <taxon>Bacillati</taxon>
        <taxon>Mycoplasmatota</taxon>
        <taxon>Mollicutes</taxon>
        <taxon>Candidatus Hepatoplasmataceae</taxon>
        <taxon>Candidatus Hepatoplasma</taxon>
    </lineage>
</organism>
<dbReference type="Gene3D" id="3.40.50.150">
    <property type="entry name" value="Vaccinia Virus protein VP39"/>
    <property type="match status" value="1"/>
</dbReference>
<dbReference type="AlphaFoldDB" id="A0A0G7ZNJ8"/>
<keyword evidence="1 3" id="KW-0489">Methyltransferase</keyword>
<evidence type="ECO:0000313" key="4">
    <source>
        <dbReference type="Proteomes" id="UP000242141"/>
    </source>
</evidence>
<dbReference type="Proteomes" id="UP000242141">
    <property type="component" value="Unassembled WGS sequence"/>
</dbReference>
<sequence length="183" mass="21071">MKINFGKNRNKNLIVGKNEKMRPTKAIAKKIIFNTIKINENDLVIDLFAGTGALGFESLSLGAKKVIWIDNNLNSYQAIKKNILNLNLDRKSYQVFHTDFRRAIKKIPFKATIIFLDPPFISEKYYDLSLKLIIDNDLLSSEGIIILEKPSSYNLTNFKLYNIFINKKLGANQEIIFLKKKNN</sequence>
<dbReference type="GO" id="GO:0031167">
    <property type="term" value="P:rRNA methylation"/>
    <property type="evidence" value="ECO:0007669"/>
    <property type="project" value="InterPro"/>
</dbReference>
<dbReference type="GO" id="GO:0008168">
    <property type="term" value="F:methyltransferase activity"/>
    <property type="evidence" value="ECO:0007669"/>
    <property type="project" value="UniProtKB-KW"/>
</dbReference>